<organism evidence="5 6">
    <name type="scientific">Harryflintia acetispora</name>
    <dbReference type="NCBI Taxonomy" id="1849041"/>
    <lineage>
        <taxon>Bacteria</taxon>
        <taxon>Bacillati</taxon>
        <taxon>Bacillota</taxon>
        <taxon>Clostridia</taxon>
        <taxon>Eubacteriales</taxon>
        <taxon>Oscillospiraceae</taxon>
        <taxon>Harryflintia</taxon>
    </lineage>
</organism>
<feature type="compositionally biased region" description="Low complexity" evidence="3">
    <location>
        <begin position="32"/>
        <end position="56"/>
    </location>
</feature>
<dbReference type="PROSITE" id="PS51257">
    <property type="entry name" value="PROKAR_LIPOPROTEIN"/>
    <property type="match status" value="1"/>
</dbReference>
<dbReference type="CDD" id="cd03412">
    <property type="entry name" value="CbiK_N"/>
    <property type="match status" value="1"/>
</dbReference>
<dbReference type="GO" id="GO:0046872">
    <property type="term" value="F:metal ion binding"/>
    <property type="evidence" value="ECO:0007669"/>
    <property type="project" value="UniProtKB-KW"/>
</dbReference>
<keyword evidence="4" id="KW-0732">Signal</keyword>
<keyword evidence="2" id="KW-0170">Cobalt</keyword>
<evidence type="ECO:0000256" key="3">
    <source>
        <dbReference type="SAM" id="MobiDB-lite"/>
    </source>
</evidence>
<evidence type="ECO:0000313" key="5">
    <source>
        <dbReference type="EMBL" id="TCL44473.1"/>
    </source>
</evidence>
<feature type="region of interest" description="Disordered" evidence="3">
    <location>
        <begin position="28"/>
        <end position="56"/>
    </location>
</feature>
<dbReference type="SUPFAM" id="SSF53800">
    <property type="entry name" value="Chelatase"/>
    <property type="match status" value="1"/>
</dbReference>
<dbReference type="InterPro" id="IPR010388">
    <property type="entry name" value="Anaerobic_Co-chelatase"/>
</dbReference>
<dbReference type="Gene3D" id="3.40.50.1400">
    <property type="match status" value="2"/>
</dbReference>
<evidence type="ECO:0000313" key="6">
    <source>
        <dbReference type="Proteomes" id="UP000294682"/>
    </source>
</evidence>
<dbReference type="PIRSF" id="PIRSF033579">
    <property type="entry name" value="Anaer_Co_chel"/>
    <property type="match status" value="1"/>
</dbReference>
<name>A0A9X8Y8U2_9FIRM</name>
<feature type="binding site" evidence="2">
    <location>
        <position position="269"/>
    </location>
    <ligand>
        <name>Co(2+)</name>
        <dbReference type="ChEBI" id="CHEBI:48828"/>
    </ligand>
</feature>
<dbReference type="GO" id="GO:0016852">
    <property type="term" value="F:sirohydrochlorin cobaltochelatase activity"/>
    <property type="evidence" value="ECO:0007669"/>
    <property type="project" value="InterPro"/>
</dbReference>
<dbReference type="CDD" id="cd03413">
    <property type="entry name" value="CbiK_C"/>
    <property type="match status" value="1"/>
</dbReference>
<dbReference type="Proteomes" id="UP000294682">
    <property type="component" value="Unassembled WGS sequence"/>
</dbReference>
<accession>A0A9X8Y8U2</accession>
<keyword evidence="2" id="KW-0479">Metal-binding</keyword>
<feature type="active site" description="Proton acceptor" evidence="1">
    <location>
        <position position="206"/>
    </location>
</feature>
<feature type="signal peptide" evidence="4">
    <location>
        <begin position="1"/>
        <end position="23"/>
    </location>
</feature>
<dbReference type="AlphaFoldDB" id="A0A9X8Y8U2"/>
<keyword evidence="6" id="KW-1185">Reference proteome</keyword>
<proteinExistence type="predicted"/>
<dbReference type="GO" id="GO:0019251">
    <property type="term" value="P:anaerobic cobalamin biosynthetic process"/>
    <property type="evidence" value="ECO:0007669"/>
    <property type="project" value="InterPro"/>
</dbReference>
<evidence type="ECO:0000256" key="2">
    <source>
        <dbReference type="PIRSR" id="PIRSR033579-3"/>
    </source>
</evidence>
<protein>
    <submittedName>
        <fullName evidence="5">Sirohydrochlorin cobaltochelatase</fullName>
    </submittedName>
</protein>
<feature type="binding site" evidence="2">
    <location>
        <position position="237"/>
    </location>
    <ligand>
        <name>Co(2+)</name>
        <dbReference type="ChEBI" id="CHEBI:48828"/>
    </ligand>
</feature>
<evidence type="ECO:0000256" key="1">
    <source>
        <dbReference type="PIRSR" id="PIRSR033579-1"/>
    </source>
</evidence>
<sequence>MKKNVKKIAALILALSMSLLAMAGCSGTQADSSSESGAPEAGPAAGSEEESSSTAESSAAADKALLVVSFGTSYNDNRDLTIGGVENALQQAFPEYEVRRAFTSQIIIDKLKERDGLSIDNVTEAMDRLVADGVREVVVQPTHVMSGYEYDDVVAEVTPYQDKFDSLKVGRPLLDADADYDELAAAITAATKEYDAEGTAIVFMGHGTEHEANAAYAKLQEHISAAGHGNYFIGTVEATPSLDDVLALVKDSGAGKIVLLPLMIVAGDHANNDMAGDEEGSWKNVFEQEGFEVECVLKGLGQYESVQKMFVTHAKALIAK</sequence>
<feature type="chain" id="PRO_5040912839" evidence="4">
    <location>
        <begin position="24"/>
        <end position="320"/>
    </location>
</feature>
<evidence type="ECO:0000256" key="4">
    <source>
        <dbReference type="SAM" id="SignalP"/>
    </source>
</evidence>
<dbReference type="RefSeq" id="WP_132083919.1">
    <property type="nucleotide sequence ID" value="NZ_SLUK01000002.1"/>
</dbReference>
<feature type="binding site" evidence="2">
    <location>
        <position position="206"/>
    </location>
    <ligand>
        <name>Co(2+)</name>
        <dbReference type="ChEBI" id="CHEBI:48828"/>
    </ligand>
</feature>
<gene>
    <name evidence="5" type="ORF">EDD78_10291</name>
</gene>
<reference evidence="5 6" key="1">
    <citation type="submission" date="2019-03" db="EMBL/GenBank/DDBJ databases">
        <title>Genomic Encyclopedia of Type Strains, Phase IV (KMG-IV): sequencing the most valuable type-strain genomes for metagenomic binning, comparative biology and taxonomic classification.</title>
        <authorList>
            <person name="Goeker M."/>
        </authorList>
    </citation>
    <scope>NUCLEOTIDE SEQUENCE [LARGE SCALE GENOMIC DNA]</scope>
    <source>
        <strain evidence="5 6">DSM 100433</strain>
    </source>
</reference>
<comment type="caution">
    <text evidence="5">The sequence shown here is derived from an EMBL/GenBank/DDBJ whole genome shotgun (WGS) entry which is preliminary data.</text>
</comment>
<dbReference type="EMBL" id="SLUK01000002">
    <property type="protein sequence ID" value="TCL44473.1"/>
    <property type="molecule type" value="Genomic_DNA"/>
</dbReference>
<dbReference type="Pfam" id="PF06180">
    <property type="entry name" value="CbiK"/>
    <property type="match status" value="1"/>
</dbReference>